<evidence type="ECO:0000256" key="1">
    <source>
        <dbReference type="ARBA" id="ARBA00008635"/>
    </source>
</evidence>
<accession>A0A848ITV4</accession>
<feature type="binding site" evidence="3">
    <location>
        <position position="113"/>
    </location>
    <ligand>
        <name>a divalent metal cation</name>
        <dbReference type="ChEBI" id="CHEBI:60240"/>
    </ligand>
</feature>
<feature type="binding site" evidence="3">
    <location>
        <position position="35"/>
    </location>
    <ligand>
        <name>a divalent metal cation</name>
        <dbReference type="ChEBI" id="CHEBI:60240"/>
    </ligand>
</feature>
<dbReference type="Proteomes" id="UP000559010">
    <property type="component" value="Unassembled WGS sequence"/>
</dbReference>
<dbReference type="GO" id="GO:0046872">
    <property type="term" value="F:metal ion binding"/>
    <property type="evidence" value="ECO:0007669"/>
    <property type="project" value="UniProtKB-KW"/>
</dbReference>
<reference evidence="4 5" key="1">
    <citation type="submission" date="2020-04" db="EMBL/GenBank/DDBJ databases">
        <title>Flammeovirgaceae bacterium KN852 isolated from deep sea.</title>
        <authorList>
            <person name="Zhang D.-C."/>
        </authorList>
    </citation>
    <scope>NUCLEOTIDE SEQUENCE [LARGE SCALE GENOMIC DNA]</scope>
    <source>
        <strain evidence="4 5">KN852</strain>
    </source>
</reference>
<name>A0A848ITV4_9BACT</name>
<evidence type="ECO:0000256" key="2">
    <source>
        <dbReference type="ARBA" id="ARBA00022723"/>
    </source>
</evidence>
<dbReference type="PANTHER" id="PTHR37302:SF3">
    <property type="entry name" value="DAMAGE-INDUCIBLE PROTEIN DINB"/>
    <property type="match status" value="1"/>
</dbReference>
<dbReference type="PANTHER" id="PTHR37302">
    <property type="entry name" value="SLR1116 PROTEIN"/>
    <property type="match status" value="1"/>
</dbReference>
<comment type="caution">
    <text evidence="4">The sequence shown here is derived from an EMBL/GenBank/DDBJ whole genome shotgun (WGS) entry which is preliminary data.</text>
</comment>
<evidence type="ECO:0000313" key="4">
    <source>
        <dbReference type="EMBL" id="NMM47176.1"/>
    </source>
</evidence>
<dbReference type="InterPro" id="IPR007837">
    <property type="entry name" value="DinB"/>
</dbReference>
<evidence type="ECO:0000313" key="5">
    <source>
        <dbReference type="Proteomes" id="UP000559010"/>
    </source>
</evidence>
<gene>
    <name evidence="4" type="ORF">HH304_02100</name>
</gene>
<sequence length="147" mass="17324">MKKLFEFNHQLNEDVCNHLVSNKVYDGKFRRLLSHIINAQDIWLSRIQNTSSEFEIWQEHDPEDLKKHNDQHLKSFLDLIQNQDLNKVLSYNSLAGKGYTTAIEDILMHIVNHGTHHRAQISQLLSQNNINPIPTDYIYYIRKAKSK</sequence>
<comment type="similarity">
    <text evidence="1">Belongs to the DinB family.</text>
</comment>
<dbReference type="EMBL" id="JABBNU010000001">
    <property type="protein sequence ID" value="NMM47176.1"/>
    <property type="molecule type" value="Genomic_DNA"/>
</dbReference>
<evidence type="ECO:0000256" key="3">
    <source>
        <dbReference type="PIRSR" id="PIRSR607837-1"/>
    </source>
</evidence>
<keyword evidence="2 3" id="KW-0479">Metal-binding</keyword>
<dbReference type="AlphaFoldDB" id="A0A848ITV4"/>
<dbReference type="RefSeq" id="WP_169677786.1">
    <property type="nucleotide sequence ID" value="NZ_JABBNU010000001.1"/>
</dbReference>
<organism evidence="4 5">
    <name type="scientific">Marinigracilibium pacificum</name>
    <dbReference type="NCBI Taxonomy" id="2729599"/>
    <lineage>
        <taxon>Bacteria</taxon>
        <taxon>Pseudomonadati</taxon>
        <taxon>Bacteroidota</taxon>
        <taxon>Cytophagia</taxon>
        <taxon>Cytophagales</taxon>
        <taxon>Flammeovirgaceae</taxon>
        <taxon>Marinigracilibium</taxon>
    </lineage>
</organism>
<feature type="binding site" evidence="3">
    <location>
        <position position="117"/>
    </location>
    <ligand>
        <name>a divalent metal cation</name>
        <dbReference type="ChEBI" id="CHEBI:60240"/>
    </ligand>
</feature>
<dbReference type="Pfam" id="PF05163">
    <property type="entry name" value="DinB"/>
    <property type="match status" value="1"/>
</dbReference>
<dbReference type="InterPro" id="IPR034660">
    <property type="entry name" value="DinB/YfiT-like"/>
</dbReference>
<protein>
    <submittedName>
        <fullName evidence="4">Damage-inducible protein DinB</fullName>
    </submittedName>
</protein>
<dbReference type="SUPFAM" id="SSF109854">
    <property type="entry name" value="DinB/YfiT-like putative metalloenzymes"/>
    <property type="match status" value="1"/>
</dbReference>
<keyword evidence="5" id="KW-1185">Reference proteome</keyword>
<proteinExistence type="inferred from homology"/>
<dbReference type="Gene3D" id="1.20.120.450">
    <property type="entry name" value="dinb family like domain"/>
    <property type="match status" value="1"/>
</dbReference>